<dbReference type="Pfam" id="PF01370">
    <property type="entry name" value="Epimerase"/>
    <property type="match status" value="1"/>
</dbReference>
<evidence type="ECO:0000313" key="3">
    <source>
        <dbReference type="Proteomes" id="UP000320421"/>
    </source>
</evidence>
<proteinExistence type="predicted"/>
<dbReference type="AlphaFoldDB" id="A0A517PVR2"/>
<protein>
    <recommendedName>
        <fullName evidence="1">NAD-dependent epimerase/dehydratase domain-containing protein</fullName>
    </recommendedName>
</protein>
<dbReference type="SUPFAM" id="SSF51735">
    <property type="entry name" value="NAD(P)-binding Rossmann-fold domains"/>
    <property type="match status" value="1"/>
</dbReference>
<evidence type="ECO:0000259" key="1">
    <source>
        <dbReference type="Pfam" id="PF01370"/>
    </source>
</evidence>
<dbReference type="Gene3D" id="3.40.50.720">
    <property type="entry name" value="NAD(P)-binding Rossmann-like Domain"/>
    <property type="match status" value="1"/>
</dbReference>
<dbReference type="InterPro" id="IPR036291">
    <property type="entry name" value="NAD(P)-bd_dom_sf"/>
</dbReference>
<reference evidence="2 3" key="1">
    <citation type="submission" date="2019-02" db="EMBL/GenBank/DDBJ databases">
        <title>Deep-cultivation of Planctomycetes and their phenomic and genomic characterization uncovers novel biology.</title>
        <authorList>
            <person name="Wiegand S."/>
            <person name="Jogler M."/>
            <person name="Boedeker C."/>
            <person name="Pinto D."/>
            <person name="Vollmers J."/>
            <person name="Rivas-Marin E."/>
            <person name="Kohn T."/>
            <person name="Peeters S.H."/>
            <person name="Heuer A."/>
            <person name="Rast P."/>
            <person name="Oberbeckmann S."/>
            <person name="Bunk B."/>
            <person name="Jeske O."/>
            <person name="Meyerdierks A."/>
            <person name="Storesund J.E."/>
            <person name="Kallscheuer N."/>
            <person name="Luecker S."/>
            <person name="Lage O.M."/>
            <person name="Pohl T."/>
            <person name="Merkel B.J."/>
            <person name="Hornburger P."/>
            <person name="Mueller R.-W."/>
            <person name="Bruemmer F."/>
            <person name="Labrenz M."/>
            <person name="Spormann A.M."/>
            <person name="Op den Camp H."/>
            <person name="Overmann J."/>
            <person name="Amann R."/>
            <person name="Jetten M.S.M."/>
            <person name="Mascher T."/>
            <person name="Medema M.H."/>
            <person name="Devos D.P."/>
            <person name="Kaster A.-K."/>
            <person name="Ovreas L."/>
            <person name="Rohde M."/>
            <person name="Galperin M.Y."/>
            <person name="Jogler C."/>
        </authorList>
    </citation>
    <scope>NUCLEOTIDE SEQUENCE [LARGE SCALE GENOMIC DNA]</scope>
    <source>
        <strain evidence="2 3">HG66A1</strain>
    </source>
</reference>
<accession>A0A517PVR2</accession>
<evidence type="ECO:0000313" key="2">
    <source>
        <dbReference type="EMBL" id="QDT23459.1"/>
    </source>
</evidence>
<sequence>MLVHAPCEPGERIDEDWPLDPKWDYPKSKVATEQVISKNRCAIKSINLRIAGVYDDDCHSIPLANQIARIYKRKLTSRVYPGDPSRGQAFVHLDDVVDAVYRCIDRRE</sequence>
<feature type="domain" description="NAD-dependent epimerase/dehydratase" evidence="1">
    <location>
        <begin position="9"/>
        <end position="106"/>
    </location>
</feature>
<dbReference type="EMBL" id="CP036266">
    <property type="protein sequence ID" value="QDT23459.1"/>
    <property type="molecule type" value="Genomic_DNA"/>
</dbReference>
<dbReference type="InterPro" id="IPR001509">
    <property type="entry name" value="Epimerase_deHydtase"/>
</dbReference>
<organism evidence="2 3">
    <name type="scientific">Gimesia chilikensis</name>
    <dbReference type="NCBI Taxonomy" id="2605989"/>
    <lineage>
        <taxon>Bacteria</taxon>
        <taxon>Pseudomonadati</taxon>
        <taxon>Planctomycetota</taxon>
        <taxon>Planctomycetia</taxon>
        <taxon>Planctomycetales</taxon>
        <taxon>Planctomycetaceae</taxon>
        <taxon>Gimesia</taxon>
    </lineage>
</organism>
<keyword evidence="3" id="KW-1185">Reference proteome</keyword>
<gene>
    <name evidence="2" type="ORF">HG66A1_52780</name>
</gene>
<dbReference type="Proteomes" id="UP000320421">
    <property type="component" value="Chromosome"/>
</dbReference>
<name>A0A517PVR2_9PLAN</name>